<dbReference type="EMBL" id="CM031833">
    <property type="protein sequence ID" value="KAG6696161.1"/>
    <property type="molecule type" value="Genomic_DNA"/>
</dbReference>
<evidence type="ECO:0000256" key="1">
    <source>
        <dbReference type="SAM" id="MobiDB-lite"/>
    </source>
</evidence>
<feature type="region of interest" description="Disordered" evidence="1">
    <location>
        <begin position="1"/>
        <end position="22"/>
    </location>
</feature>
<evidence type="ECO:0000313" key="2">
    <source>
        <dbReference type="EMBL" id="KAG6696161.1"/>
    </source>
</evidence>
<protein>
    <submittedName>
        <fullName evidence="2">Uncharacterized protein</fullName>
    </submittedName>
</protein>
<feature type="region of interest" description="Disordered" evidence="1">
    <location>
        <begin position="183"/>
        <end position="219"/>
    </location>
</feature>
<feature type="compositionally biased region" description="Polar residues" evidence="1">
    <location>
        <begin position="209"/>
        <end position="219"/>
    </location>
</feature>
<evidence type="ECO:0000313" key="3">
    <source>
        <dbReference type="Proteomes" id="UP000811246"/>
    </source>
</evidence>
<dbReference type="AlphaFoldDB" id="A0A922E5I1"/>
<dbReference type="Proteomes" id="UP000811246">
    <property type="component" value="Chromosome 9"/>
</dbReference>
<organism evidence="2 3">
    <name type="scientific">Carya illinoinensis</name>
    <name type="common">Pecan</name>
    <dbReference type="NCBI Taxonomy" id="32201"/>
    <lineage>
        <taxon>Eukaryota</taxon>
        <taxon>Viridiplantae</taxon>
        <taxon>Streptophyta</taxon>
        <taxon>Embryophyta</taxon>
        <taxon>Tracheophyta</taxon>
        <taxon>Spermatophyta</taxon>
        <taxon>Magnoliopsida</taxon>
        <taxon>eudicotyledons</taxon>
        <taxon>Gunneridae</taxon>
        <taxon>Pentapetalae</taxon>
        <taxon>rosids</taxon>
        <taxon>fabids</taxon>
        <taxon>Fagales</taxon>
        <taxon>Juglandaceae</taxon>
        <taxon>Carya</taxon>
    </lineage>
</organism>
<comment type="caution">
    <text evidence="2">The sequence shown here is derived from an EMBL/GenBank/DDBJ whole genome shotgun (WGS) entry which is preliminary data.</text>
</comment>
<feature type="compositionally biased region" description="Basic and acidic residues" evidence="1">
    <location>
        <begin position="193"/>
        <end position="208"/>
    </location>
</feature>
<sequence length="219" mass="24577">MTAAHALKTQASDRTCSKDRPHAAHIRTCKNKATEKHMLQQRPTHILTCRKHATLEGIIRSHMHSDNKKLSDSNITWDKQTTPADKLTPCRTATHDSNTCMHGPLTHSHMHKVQQKNHMDKQTNTCFDSLHKHHSATHTLHMQQSSHGPPDSSCSSKADHKQLISDTTWTASFRTAHIQLAHAEHKHHSNHIHSHDAKAFGHSSHDTHTCTSAAKDSHA</sequence>
<proteinExistence type="predicted"/>
<feature type="compositionally biased region" description="Low complexity" evidence="1">
    <location>
        <begin position="145"/>
        <end position="156"/>
    </location>
</feature>
<gene>
    <name evidence="2" type="ORF">I3842_09G134000</name>
</gene>
<accession>A0A922E5I1</accession>
<feature type="region of interest" description="Disordered" evidence="1">
    <location>
        <begin position="134"/>
        <end position="159"/>
    </location>
</feature>
<reference evidence="2" key="1">
    <citation type="submission" date="2021-01" db="EMBL/GenBank/DDBJ databases">
        <authorList>
            <person name="Lovell J.T."/>
            <person name="Bentley N."/>
            <person name="Bhattarai G."/>
            <person name="Jenkins J.W."/>
            <person name="Sreedasyam A."/>
            <person name="Alarcon Y."/>
            <person name="Bock C."/>
            <person name="Boston L."/>
            <person name="Carlson J."/>
            <person name="Cervantes K."/>
            <person name="Clermont K."/>
            <person name="Krom N."/>
            <person name="Kubenka K."/>
            <person name="Mamidi S."/>
            <person name="Mattison C."/>
            <person name="Monteros M."/>
            <person name="Pisani C."/>
            <person name="Plott C."/>
            <person name="Rajasekar S."/>
            <person name="Rhein H.S."/>
            <person name="Rohla C."/>
            <person name="Song M."/>
            <person name="Hilaire R.S."/>
            <person name="Shu S."/>
            <person name="Wells L."/>
            <person name="Wang X."/>
            <person name="Webber J."/>
            <person name="Heerema R.J."/>
            <person name="Klein P."/>
            <person name="Conner P."/>
            <person name="Grauke L."/>
            <person name="Grimwood J."/>
            <person name="Schmutz J."/>
            <person name="Randall J.J."/>
        </authorList>
    </citation>
    <scope>NUCLEOTIDE SEQUENCE</scope>
    <source>
        <tissue evidence="2">Leaf</tissue>
    </source>
</reference>
<name>A0A922E5I1_CARIL</name>